<evidence type="ECO:0000313" key="3">
    <source>
        <dbReference type="Proteomes" id="UP001357485"/>
    </source>
</evidence>
<keyword evidence="2" id="KW-0675">Receptor</keyword>
<feature type="non-terminal residue" evidence="2">
    <location>
        <position position="1"/>
    </location>
</feature>
<evidence type="ECO:0000259" key="1">
    <source>
        <dbReference type="Pfam" id="PF03378"/>
    </source>
</evidence>
<evidence type="ECO:0000313" key="2">
    <source>
        <dbReference type="EMBL" id="KAK5277308.1"/>
    </source>
</evidence>
<comment type="caution">
    <text evidence="2">The sequence shown here is derived from an EMBL/GenBank/DDBJ whole genome shotgun (WGS) entry which is preliminary data.</text>
</comment>
<feature type="non-terminal residue" evidence="2">
    <location>
        <position position="150"/>
    </location>
</feature>
<dbReference type="InterPro" id="IPR016024">
    <property type="entry name" value="ARM-type_fold"/>
</dbReference>
<feature type="domain" description="Exportin-2 C-terminal" evidence="1">
    <location>
        <begin position="15"/>
        <end position="150"/>
    </location>
</feature>
<dbReference type="Gene3D" id="1.25.10.10">
    <property type="entry name" value="Leucine-rich Repeat Variant"/>
    <property type="match status" value="1"/>
</dbReference>
<accession>A0ABR0M3U9</accession>
<name>A0ABR0M3U9_9PEZI</name>
<proteinExistence type="predicted"/>
<gene>
    <name evidence="2" type="primary">CSE1_3</name>
    <name evidence="2" type="ORF">LTR16_009949</name>
</gene>
<dbReference type="SUPFAM" id="SSF48371">
    <property type="entry name" value="ARM repeat"/>
    <property type="match status" value="1"/>
</dbReference>
<keyword evidence="3" id="KW-1185">Reference proteome</keyword>
<organism evidence="2 3">
    <name type="scientific">Cryomyces antarcticus</name>
    <dbReference type="NCBI Taxonomy" id="329879"/>
    <lineage>
        <taxon>Eukaryota</taxon>
        <taxon>Fungi</taxon>
        <taxon>Dikarya</taxon>
        <taxon>Ascomycota</taxon>
        <taxon>Pezizomycotina</taxon>
        <taxon>Dothideomycetes</taxon>
        <taxon>Dothideomycetes incertae sedis</taxon>
        <taxon>Cryomyces</taxon>
    </lineage>
</organism>
<dbReference type="Proteomes" id="UP001357485">
    <property type="component" value="Unassembled WGS sequence"/>
</dbReference>
<reference evidence="2 3" key="1">
    <citation type="submission" date="2023-08" db="EMBL/GenBank/DDBJ databases">
        <title>Black Yeasts Isolated from many extreme environments.</title>
        <authorList>
            <person name="Coleine C."/>
            <person name="Stajich J.E."/>
            <person name="Selbmann L."/>
        </authorList>
    </citation>
    <scope>NUCLEOTIDE SEQUENCE [LARGE SCALE GENOMIC DNA]</scope>
    <source>
        <strain evidence="2 3">CCFEE 536</strain>
    </source>
</reference>
<dbReference type="InterPro" id="IPR005043">
    <property type="entry name" value="XPO2_C"/>
</dbReference>
<protein>
    <submittedName>
        <fullName evidence="2">Importin-alpha export receptor</fullName>
    </submittedName>
</protein>
<dbReference type="InterPro" id="IPR011989">
    <property type="entry name" value="ARM-like"/>
</dbReference>
<dbReference type="EMBL" id="JAVRRA010002718">
    <property type="protein sequence ID" value="KAK5277308.1"/>
    <property type="molecule type" value="Genomic_DNA"/>
</dbReference>
<sequence>SSNYVVYTYAAIAVERILYLTNENREAVISKDDVTPLSKDLLQHLFVLITKDSAPEKIQENEFIMRCVMRVLIVIREGVIPITDIVLQNFINITKVIRHNPSNPRFYYYHFEGLGALIRFAAPSQPKKFETALYNPFGEILSNDVQEFAP</sequence>
<dbReference type="Pfam" id="PF03378">
    <property type="entry name" value="CAS_CSE1"/>
    <property type="match status" value="1"/>
</dbReference>